<dbReference type="InterPro" id="IPR006076">
    <property type="entry name" value="FAD-dep_OxRdtase"/>
</dbReference>
<evidence type="ECO:0000256" key="1">
    <source>
        <dbReference type="SAM" id="MobiDB-lite"/>
    </source>
</evidence>
<dbReference type="Pfam" id="PF01266">
    <property type="entry name" value="DAO"/>
    <property type="match status" value="2"/>
</dbReference>
<dbReference type="GO" id="GO:0005737">
    <property type="term" value="C:cytoplasm"/>
    <property type="evidence" value="ECO:0007669"/>
    <property type="project" value="TreeGrafter"/>
</dbReference>
<dbReference type="HOGENOM" id="CLU_022730_3_1_1"/>
<dbReference type="Proteomes" id="UP000054097">
    <property type="component" value="Unassembled WGS sequence"/>
</dbReference>
<sequence length="581" mass="63685">MSTFPLPLDSYAAFEALFESSQPSGPASPPVPSPTKPFWSYPGLSQDWPTQGDDPDGFKATNPYAREGSEGALTQEADLVIVGSGITGVSIALELSRLVRGTSDQKMKVVILEARDFCSGATARNGGHLTASISHNYSSLAKMYDADEVKRCFALEKHTVSSLLSLIKQRGWAEYIDLIDGGHNVLMFSEQEYREALRDYHQAEKAGIISEGDIEWLSADETQREYGAHYPAWRSAGHNLWPLKLVTKLYELARDGDRPEVAINEINENIEQAAGWTSGVQQLLQRILPSSQPGTKPNGENATQDSMQTHPFELLLHTHTTVQAVLPNQPTSAFKWSIRTQRGTLSTNRVVYATNAYTSYLLPHLSGPGGIVPVRGQVVAIRADVGYKDEGWEGSGDQQGLTRSGWSGNEGFEYWFPRPHPKQIDKILIKNPKRPLVILGGARETLKDGGYGMYETDDSVLDPEASVGLRAFLGNVFPGKFPRAGEDAGINDRDPAYDGVEMEWSGIMGFTKSGDPFVGRVKDAAGEVVEDQYIAAGFTGHGMPRAYGCAEAVAGLIWSDISGTNWSPPRWLPRHYLTETF</sequence>
<dbReference type="PANTHER" id="PTHR13847:SF260">
    <property type="entry name" value="FAD DEPENDENT OXIDOREDUCTASE DOMAIN-CONTAINING PROTEIN"/>
    <property type="match status" value="1"/>
</dbReference>
<feature type="region of interest" description="Disordered" evidence="1">
    <location>
        <begin position="20"/>
        <end position="60"/>
    </location>
</feature>
<dbReference type="SUPFAM" id="SSF51971">
    <property type="entry name" value="Nucleotide-binding domain"/>
    <property type="match status" value="1"/>
</dbReference>
<accession>A0A0C2XVF9</accession>
<organism evidence="3 4">
    <name type="scientific">Serendipita vermifera MAFF 305830</name>
    <dbReference type="NCBI Taxonomy" id="933852"/>
    <lineage>
        <taxon>Eukaryota</taxon>
        <taxon>Fungi</taxon>
        <taxon>Dikarya</taxon>
        <taxon>Basidiomycota</taxon>
        <taxon>Agaricomycotina</taxon>
        <taxon>Agaricomycetes</taxon>
        <taxon>Sebacinales</taxon>
        <taxon>Serendipitaceae</taxon>
        <taxon>Serendipita</taxon>
    </lineage>
</organism>
<protein>
    <recommendedName>
        <fullName evidence="2">FAD dependent oxidoreductase domain-containing protein</fullName>
    </recommendedName>
</protein>
<feature type="domain" description="FAD dependent oxidoreductase" evidence="2">
    <location>
        <begin position="316"/>
        <end position="555"/>
    </location>
</feature>
<proteinExistence type="predicted"/>
<keyword evidence="4" id="KW-1185">Reference proteome</keyword>
<gene>
    <name evidence="3" type="ORF">M408DRAFT_326592</name>
</gene>
<evidence type="ECO:0000259" key="2">
    <source>
        <dbReference type="Pfam" id="PF01266"/>
    </source>
</evidence>
<reference evidence="4" key="2">
    <citation type="submission" date="2015-01" db="EMBL/GenBank/DDBJ databases">
        <title>Evolutionary Origins and Diversification of the Mycorrhizal Mutualists.</title>
        <authorList>
            <consortium name="DOE Joint Genome Institute"/>
            <consortium name="Mycorrhizal Genomics Consortium"/>
            <person name="Kohler A."/>
            <person name="Kuo A."/>
            <person name="Nagy L.G."/>
            <person name="Floudas D."/>
            <person name="Copeland A."/>
            <person name="Barry K.W."/>
            <person name="Cichocki N."/>
            <person name="Veneault-Fourrey C."/>
            <person name="LaButti K."/>
            <person name="Lindquist E.A."/>
            <person name="Lipzen A."/>
            <person name="Lundell T."/>
            <person name="Morin E."/>
            <person name="Murat C."/>
            <person name="Riley R."/>
            <person name="Ohm R."/>
            <person name="Sun H."/>
            <person name="Tunlid A."/>
            <person name="Henrissat B."/>
            <person name="Grigoriev I.V."/>
            <person name="Hibbett D.S."/>
            <person name="Martin F."/>
        </authorList>
    </citation>
    <scope>NUCLEOTIDE SEQUENCE [LARGE SCALE GENOMIC DNA]</scope>
    <source>
        <strain evidence="4">MAFF 305830</strain>
    </source>
</reference>
<dbReference type="Gene3D" id="3.30.9.10">
    <property type="entry name" value="D-Amino Acid Oxidase, subunit A, domain 2"/>
    <property type="match status" value="3"/>
</dbReference>
<dbReference type="STRING" id="933852.A0A0C2XVF9"/>
<dbReference type="AlphaFoldDB" id="A0A0C2XVF9"/>
<dbReference type="Gene3D" id="3.50.50.60">
    <property type="entry name" value="FAD/NAD(P)-binding domain"/>
    <property type="match status" value="3"/>
</dbReference>
<feature type="domain" description="FAD dependent oxidoreductase" evidence="2">
    <location>
        <begin position="78"/>
        <end position="254"/>
    </location>
</feature>
<dbReference type="PANTHER" id="PTHR13847">
    <property type="entry name" value="SARCOSINE DEHYDROGENASE-RELATED"/>
    <property type="match status" value="1"/>
</dbReference>
<evidence type="ECO:0000313" key="4">
    <source>
        <dbReference type="Proteomes" id="UP000054097"/>
    </source>
</evidence>
<reference evidence="3 4" key="1">
    <citation type="submission" date="2014-04" db="EMBL/GenBank/DDBJ databases">
        <authorList>
            <consortium name="DOE Joint Genome Institute"/>
            <person name="Kuo A."/>
            <person name="Zuccaro A."/>
            <person name="Kohler A."/>
            <person name="Nagy L.G."/>
            <person name="Floudas D."/>
            <person name="Copeland A."/>
            <person name="Barry K.W."/>
            <person name="Cichocki N."/>
            <person name="Veneault-Fourrey C."/>
            <person name="LaButti K."/>
            <person name="Lindquist E.A."/>
            <person name="Lipzen A."/>
            <person name="Lundell T."/>
            <person name="Morin E."/>
            <person name="Murat C."/>
            <person name="Sun H."/>
            <person name="Tunlid A."/>
            <person name="Henrissat B."/>
            <person name="Grigoriev I.V."/>
            <person name="Hibbett D.S."/>
            <person name="Martin F."/>
            <person name="Nordberg H.P."/>
            <person name="Cantor M.N."/>
            <person name="Hua S.X."/>
        </authorList>
    </citation>
    <scope>NUCLEOTIDE SEQUENCE [LARGE SCALE GENOMIC DNA]</scope>
    <source>
        <strain evidence="3 4">MAFF 305830</strain>
    </source>
</reference>
<feature type="compositionally biased region" description="Pro residues" evidence="1">
    <location>
        <begin position="26"/>
        <end position="35"/>
    </location>
</feature>
<name>A0A0C2XVF9_SERVB</name>
<dbReference type="InterPro" id="IPR036188">
    <property type="entry name" value="FAD/NAD-bd_sf"/>
</dbReference>
<dbReference type="OrthoDB" id="429143at2759"/>
<evidence type="ECO:0000313" key="3">
    <source>
        <dbReference type="EMBL" id="KIM32877.1"/>
    </source>
</evidence>
<dbReference type="EMBL" id="KN824279">
    <property type="protein sequence ID" value="KIM32877.1"/>
    <property type="molecule type" value="Genomic_DNA"/>
</dbReference>